<evidence type="ECO:0000256" key="2">
    <source>
        <dbReference type="SAM" id="SignalP"/>
    </source>
</evidence>
<gene>
    <name evidence="3" type="ORF">BWR22_06625</name>
</gene>
<feature type="coiled-coil region" evidence="1">
    <location>
        <begin position="287"/>
        <end position="335"/>
    </location>
</feature>
<keyword evidence="4" id="KW-1185">Reference proteome</keyword>
<dbReference type="RefSeq" id="WP_076732809.1">
    <property type="nucleotide sequence ID" value="NZ_CP019352.1"/>
</dbReference>
<sequence>MNILSKIIIAFFLFISFFTNAQSFNTAVDYLEFIGKEQKTVTKNTWKYTKAIAHSKSDKSIAKKREVLIKTVERAIAKIEKANGFDGDTYKNNVLKHMRLNESLLKKEYADIIDMKAVAEQSYDLMEAYILAQELADEKMMQSQIEYEKNLYAFANKNKINIIESENDLGKKMEISNQVFDHSNALYLTFFKVYINEVYLWEAVEKSDVSGIQQNSNALNQAAKEGLKILDTIKPYKNDKSLILAYKTVFNFFIEESENKIPIIADFLILKEDFETIKTAIDKTPENKRTKDQIDAYNKKTKEINKAGNNYNKVNSALNSNRQKVLIKMEEAKSKFLARHVPND</sequence>
<dbReference type="KEGG" id="lvn:BWR22_06625"/>
<protein>
    <recommendedName>
        <fullName evidence="5">PilJ/NarX-like methyl-accepting chemotaxis transducer</fullName>
    </recommendedName>
</protein>
<dbReference type="EMBL" id="CP019352">
    <property type="protein sequence ID" value="APX99993.1"/>
    <property type="molecule type" value="Genomic_DNA"/>
</dbReference>
<dbReference type="AlphaFoldDB" id="A0AAC9PWY8"/>
<feature type="signal peptide" evidence="2">
    <location>
        <begin position="1"/>
        <end position="21"/>
    </location>
</feature>
<name>A0AAC9PWY8_9FLAO</name>
<keyword evidence="2" id="KW-0732">Signal</keyword>
<proteinExistence type="predicted"/>
<evidence type="ECO:0000313" key="4">
    <source>
        <dbReference type="Proteomes" id="UP000187506"/>
    </source>
</evidence>
<accession>A0AAC9PWY8</accession>
<dbReference type="Proteomes" id="UP000187506">
    <property type="component" value="Chromosome"/>
</dbReference>
<evidence type="ECO:0000256" key="1">
    <source>
        <dbReference type="SAM" id="Coils"/>
    </source>
</evidence>
<evidence type="ECO:0000313" key="3">
    <source>
        <dbReference type="EMBL" id="APX99993.1"/>
    </source>
</evidence>
<keyword evidence="1" id="KW-0175">Coiled coil</keyword>
<organism evidence="3 4">
    <name type="scientific">Lacinutrix venerupis</name>
    <dbReference type="NCBI Taxonomy" id="1486034"/>
    <lineage>
        <taxon>Bacteria</taxon>
        <taxon>Pseudomonadati</taxon>
        <taxon>Bacteroidota</taxon>
        <taxon>Flavobacteriia</taxon>
        <taxon>Flavobacteriales</taxon>
        <taxon>Flavobacteriaceae</taxon>
        <taxon>Lacinutrix</taxon>
    </lineage>
</organism>
<evidence type="ECO:0008006" key="5">
    <source>
        <dbReference type="Google" id="ProtNLM"/>
    </source>
</evidence>
<reference evidence="3 4" key="1">
    <citation type="submission" date="2017-01" db="EMBL/GenBank/DDBJ databases">
        <title>Complete genome of Lacinutrix venerupis DOK2-8 isolated from seawater in Dokdo.</title>
        <authorList>
            <person name="Chi W.-J."/>
            <person name="Kim J.H."/>
        </authorList>
    </citation>
    <scope>NUCLEOTIDE SEQUENCE [LARGE SCALE GENOMIC DNA]</scope>
    <source>
        <strain evidence="3 4">DOK2-8</strain>
    </source>
</reference>
<feature type="chain" id="PRO_5042138100" description="PilJ/NarX-like methyl-accepting chemotaxis transducer" evidence="2">
    <location>
        <begin position="22"/>
        <end position="344"/>
    </location>
</feature>